<comment type="subunit">
    <text evidence="10">Monomer.</text>
</comment>
<dbReference type="AlphaFoldDB" id="A0A1M6R2H7"/>
<comment type="similarity">
    <text evidence="4 10">Belongs to the glycosyl hydrolase 13 family. GlgB subfamily.</text>
</comment>
<dbReference type="NCBIfam" id="NF008967">
    <property type="entry name" value="PRK12313.1"/>
    <property type="match status" value="1"/>
</dbReference>
<dbReference type="Gene3D" id="3.20.20.80">
    <property type="entry name" value="Glycosidases"/>
    <property type="match status" value="1"/>
</dbReference>
<dbReference type="HAMAP" id="MF_00685">
    <property type="entry name" value="GlgB"/>
    <property type="match status" value="1"/>
</dbReference>
<evidence type="ECO:0000256" key="4">
    <source>
        <dbReference type="ARBA" id="ARBA00009000"/>
    </source>
</evidence>
<dbReference type="FunFam" id="2.60.40.1180:FF:000002">
    <property type="entry name" value="1,4-alpha-glucan branching enzyme GlgB"/>
    <property type="match status" value="1"/>
</dbReference>
<dbReference type="InterPro" id="IPR013780">
    <property type="entry name" value="Glyco_hydro_b"/>
</dbReference>
<dbReference type="SUPFAM" id="SSF81296">
    <property type="entry name" value="E set domains"/>
    <property type="match status" value="2"/>
</dbReference>
<keyword evidence="6 10" id="KW-0328">Glycosyltransferase</keyword>
<dbReference type="SUPFAM" id="SSF51011">
    <property type="entry name" value="Glycosyl hydrolase domain"/>
    <property type="match status" value="1"/>
</dbReference>
<comment type="pathway">
    <text evidence="3 10">Glycan biosynthesis; glycogen biosynthesis.</text>
</comment>
<organism evidence="13 14">
    <name type="scientific">Anaerotignum lactatifermentans DSM 14214</name>
    <dbReference type="NCBI Taxonomy" id="1121323"/>
    <lineage>
        <taxon>Bacteria</taxon>
        <taxon>Bacillati</taxon>
        <taxon>Bacillota</taxon>
        <taxon>Clostridia</taxon>
        <taxon>Lachnospirales</taxon>
        <taxon>Anaerotignaceae</taxon>
        <taxon>Anaerotignum</taxon>
    </lineage>
</organism>
<keyword evidence="8 10" id="KW-0320">Glycogen biosynthesis</keyword>
<dbReference type="CDD" id="cd11322">
    <property type="entry name" value="AmyAc_Glg_BE"/>
    <property type="match status" value="1"/>
</dbReference>
<evidence type="ECO:0000313" key="14">
    <source>
        <dbReference type="Proteomes" id="UP000183975"/>
    </source>
</evidence>
<dbReference type="Pfam" id="PF22019">
    <property type="entry name" value="GlgB_N"/>
    <property type="match status" value="1"/>
</dbReference>
<evidence type="ECO:0000256" key="5">
    <source>
        <dbReference type="ARBA" id="ARBA00022600"/>
    </source>
</evidence>
<sequence>MITIKHLNELFQIINGEHADPHTVLGMHEVEEDGKKCVVVRAFIPGAQTITVVDANTRRLKYPMERIHEDGFFEVIIPDREEWFRYRLECTDYQGNSWHTYDPYAFSPTISEYDRYLFGEGNHYEIYEKLGAHLITFEGAKGVSFAVWAPNAKSVSVIGNFNGWDTRRHPMRLLGQSGIWELFIPGLAAMDQYKFHVVQSTGKQVDKCDPYAFYAQLRPETASVIYPIGRYKWKDRKWMTARKKANVYTAPMNIYEVHLGSWMRVPEEGDRFLTYTEMAEKLVPYVKEMGFSHIELLPVEEHPFDGSWGYQVTGYYAPTSRYGTPAMFKEFIDTCHQNGIGVILDWVPAHFPKDEFGLGRFDGTALYEHQDPRRGEHLQWGTYIFNYGRKEVSNFLIANALFWLDEYHIDGLRVDAVASMLYLDFCKNDGEWAANEYGGRENLEAVEFIKHMNSIVSKRLPGTMMIAEESTSWKGVTKSADDNGLGFTMKWNMGWMNDFLFYIKKDPIYRKYHHNNLTFGMAYNYSENFVLVLSHDEVVHEKSAMIGKMPGDLWQKYANLRLSYGFMYGHPGKKLLFMGGEFAQFNEWSESRSLDWHLLQYKDHQQMQLYMKDLNHFYLSESPFWQQDYDPHGFTWIECDDAESSVVSFIRRSQDKELYFICNFTPETYEDFRIGVPFAGTYKEVFNSDAEKYGGSGVVNKKAAVSEKMPWNHYQNSIRVKVPPLGMVVLERKVPEEAKAEKKPAKKTEKKKA</sequence>
<evidence type="ECO:0000256" key="6">
    <source>
        <dbReference type="ARBA" id="ARBA00022676"/>
    </source>
</evidence>
<dbReference type="PANTHER" id="PTHR43651">
    <property type="entry name" value="1,4-ALPHA-GLUCAN-BRANCHING ENZYME"/>
    <property type="match status" value="1"/>
</dbReference>
<dbReference type="InterPro" id="IPR017853">
    <property type="entry name" value="GH"/>
</dbReference>
<proteinExistence type="inferred from homology"/>
<evidence type="ECO:0000256" key="1">
    <source>
        <dbReference type="ARBA" id="ARBA00000826"/>
    </source>
</evidence>
<dbReference type="InterPro" id="IPR006048">
    <property type="entry name" value="A-amylase/branching_C"/>
</dbReference>
<comment type="catalytic activity">
    <reaction evidence="1 10">
        <text>Transfers a segment of a (1-&gt;4)-alpha-D-glucan chain to a primary hydroxy group in a similar glucan chain.</text>
        <dbReference type="EC" id="2.4.1.18"/>
    </reaction>
</comment>
<evidence type="ECO:0000256" key="11">
    <source>
        <dbReference type="PIRSR" id="PIRSR000463-1"/>
    </source>
</evidence>
<gene>
    <name evidence="10" type="primary">glgB</name>
    <name evidence="13" type="ORF">SAMN02745138_01452</name>
</gene>
<dbReference type="GO" id="GO:0043169">
    <property type="term" value="F:cation binding"/>
    <property type="evidence" value="ECO:0007669"/>
    <property type="project" value="InterPro"/>
</dbReference>
<keyword evidence="7 10" id="KW-0808">Transferase</keyword>
<dbReference type="CDD" id="cd02855">
    <property type="entry name" value="E_set_GBE_prok_N"/>
    <property type="match status" value="1"/>
</dbReference>
<keyword evidence="5 10" id="KW-0321">Glycogen metabolism</keyword>
<dbReference type="PANTHER" id="PTHR43651:SF3">
    <property type="entry name" value="1,4-ALPHA-GLUCAN-BRANCHING ENZYME"/>
    <property type="match status" value="1"/>
</dbReference>
<dbReference type="SUPFAM" id="SSF51445">
    <property type="entry name" value="(Trans)glycosidases"/>
    <property type="match status" value="1"/>
</dbReference>
<evidence type="ECO:0000256" key="9">
    <source>
        <dbReference type="ARBA" id="ARBA00023277"/>
    </source>
</evidence>
<feature type="active site" description="Proton donor" evidence="10 11">
    <location>
        <position position="468"/>
    </location>
</feature>
<dbReference type="InterPro" id="IPR006407">
    <property type="entry name" value="GlgB"/>
</dbReference>
<protein>
    <recommendedName>
        <fullName evidence="10">1,4-alpha-glucan branching enzyme GlgB</fullName>
        <ecNumber evidence="10">2.4.1.18</ecNumber>
    </recommendedName>
    <alternativeName>
        <fullName evidence="10">1,4-alpha-D-glucan:1,4-alpha-D-glucan 6-glucosyl-transferase</fullName>
    </alternativeName>
    <alternativeName>
        <fullName evidence="10">Alpha-(1-&gt;4)-glucan branching enzyme</fullName>
    </alternativeName>
    <alternativeName>
        <fullName evidence="10">Glycogen branching enzyme</fullName>
        <shortName evidence="10">BE</shortName>
    </alternativeName>
</protein>
<evidence type="ECO:0000313" key="13">
    <source>
        <dbReference type="EMBL" id="SHK26547.1"/>
    </source>
</evidence>
<dbReference type="NCBIfam" id="NF003811">
    <property type="entry name" value="PRK05402.1"/>
    <property type="match status" value="1"/>
</dbReference>
<dbReference type="Pfam" id="PF02806">
    <property type="entry name" value="Alpha-amylase_C"/>
    <property type="match status" value="1"/>
</dbReference>
<dbReference type="NCBIfam" id="TIGR01515">
    <property type="entry name" value="branching_enzym"/>
    <property type="match status" value="1"/>
</dbReference>
<dbReference type="InterPro" id="IPR006047">
    <property type="entry name" value="GH13_cat_dom"/>
</dbReference>
<dbReference type="Pfam" id="PF02922">
    <property type="entry name" value="CBM_48"/>
    <property type="match status" value="1"/>
</dbReference>
<keyword evidence="9 10" id="KW-0119">Carbohydrate metabolism</keyword>
<feature type="active site" description="Nucleophile" evidence="10 11">
    <location>
        <position position="415"/>
    </location>
</feature>
<comment type="function">
    <text evidence="2 10">Catalyzes the formation of the alpha-1,6-glucosidic linkages in glycogen by scission of a 1,4-alpha-linked oligosaccharide from growing alpha-1,4-glucan chains and the subsequent attachment of the oligosaccharide to the alpha-1,6 position.</text>
</comment>
<dbReference type="InterPro" id="IPR054169">
    <property type="entry name" value="GlgB_N"/>
</dbReference>
<name>A0A1M6R2H7_9FIRM</name>
<dbReference type="GO" id="GO:0004553">
    <property type="term" value="F:hydrolase activity, hydrolyzing O-glycosyl compounds"/>
    <property type="evidence" value="ECO:0007669"/>
    <property type="project" value="InterPro"/>
</dbReference>
<dbReference type="FunFam" id="2.60.40.10:FF:000169">
    <property type="entry name" value="1,4-alpha-glucan branching enzyme GlgB"/>
    <property type="match status" value="1"/>
</dbReference>
<dbReference type="InterPro" id="IPR044143">
    <property type="entry name" value="GlgB_N_E_set_prok"/>
</dbReference>
<dbReference type="InterPro" id="IPR014756">
    <property type="entry name" value="Ig_E-set"/>
</dbReference>
<reference evidence="13 14" key="1">
    <citation type="submission" date="2016-11" db="EMBL/GenBank/DDBJ databases">
        <authorList>
            <person name="Jaros S."/>
            <person name="Januszkiewicz K."/>
            <person name="Wedrychowicz H."/>
        </authorList>
    </citation>
    <scope>NUCLEOTIDE SEQUENCE [LARGE SCALE GENOMIC DNA]</scope>
    <source>
        <strain evidence="13 14">DSM 14214</strain>
    </source>
</reference>
<feature type="domain" description="Glycosyl hydrolase family 13 catalytic" evidence="12">
    <location>
        <begin position="256"/>
        <end position="618"/>
    </location>
</feature>
<dbReference type="FunFam" id="3.20.20.80:FF:000003">
    <property type="entry name" value="1,4-alpha-glucan branching enzyme GlgB"/>
    <property type="match status" value="1"/>
</dbReference>
<evidence type="ECO:0000259" key="12">
    <source>
        <dbReference type="SMART" id="SM00642"/>
    </source>
</evidence>
<keyword evidence="14" id="KW-1185">Reference proteome</keyword>
<dbReference type="InterPro" id="IPR004193">
    <property type="entry name" value="Glyco_hydro_13_N"/>
</dbReference>
<accession>A0A1M6R2H7</accession>
<dbReference type="OrthoDB" id="9800174at2"/>
<evidence type="ECO:0000256" key="10">
    <source>
        <dbReference type="HAMAP-Rule" id="MF_00685"/>
    </source>
</evidence>
<dbReference type="GO" id="GO:0003844">
    <property type="term" value="F:1,4-alpha-glucan branching enzyme activity"/>
    <property type="evidence" value="ECO:0007669"/>
    <property type="project" value="UniProtKB-UniRule"/>
</dbReference>
<dbReference type="SMART" id="SM00642">
    <property type="entry name" value="Aamy"/>
    <property type="match status" value="1"/>
</dbReference>
<dbReference type="PIRSF" id="PIRSF000463">
    <property type="entry name" value="GlgB"/>
    <property type="match status" value="1"/>
</dbReference>
<dbReference type="Gene3D" id="2.60.40.10">
    <property type="entry name" value="Immunoglobulins"/>
    <property type="match status" value="2"/>
</dbReference>
<dbReference type="GO" id="GO:0005978">
    <property type="term" value="P:glycogen biosynthetic process"/>
    <property type="evidence" value="ECO:0007669"/>
    <property type="project" value="UniProtKB-UniRule"/>
</dbReference>
<dbReference type="InterPro" id="IPR037439">
    <property type="entry name" value="Branching_enzy"/>
</dbReference>
<dbReference type="GO" id="GO:0005829">
    <property type="term" value="C:cytosol"/>
    <property type="evidence" value="ECO:0007669"/>
    <property type="project" value="TreeGrafter"/>
</dbReference>
<dbReference type="RefSeq" id="WP_072850522.1">
    <property type="nucleotide sequence ID" value="NZ_FRAH01000021.1"/>
</dbReference>
<evidence type="ECO:0000256" key="7">
    <source>
        <dbReference type="ARBA" id="ARBA00022679"/>
    </source>
</evidence>
<dbReference type="Pfam" id="PF00128">
    <property type="entry name" value="Alpha-amylase"/>
    <property type="match status" value="1"/>
</dbReference>
<dbReference type="EMBL" id="FRAH01000021">
    <property type="protein sequence ID" value="SHK26547.1"/>
    <property type="molecule type" value="Genomic_DNA"/>
</dbReference>
<evidence type="ECO:0000256" key="3">
    <source>
        <dbReference type="ARBA" id="ARBA00004964"/>
    </source>
</evidence>
<dbReference type="Proteomes" id="UP000183975">
    <property type="component" value="Unassembled WGS sequence"/>
</dbReference>
<dbReference type="UniPathway" id="UPA00164"/>
<dbReference type="Gene3D" id="2.60.40.1180">
    <property type="entry name" value="Golgi alpha-mannosidase II"/>
    <property type="match status" value="1"/>
</dbReference>
<evidence type="ECO:0000256" key="2">
    <source>
        <dbReference type="ARBA" id="ARBA00002953"/>
    </source>
</evidence>
<dbReference type="EC" id="2.4.1.18" evidence="10"/>
<dbReference type="InterPro" id="IPR013783">
    <property type="entry name" value="Ig-like_fold"/>
</dbReference>
<evidence type="ECO:0000256" key="8">
    <source>
        <dbReference type="ARBA" id="ARBA00023056"/>
    </source>
</evidence>